<dbReference type="SUPFAM" id="SSF46579">
    <property type="entry name" value="Prefoldin"/>
    <property type="match status" value="1"/>
</dbReference>
<dbReference type="InterPro" id="IPR027235">
    <property type="entry name" value="PFD2"/>
</dbReference>
<dbReference type="Gene3D" id="1.10.287.370">
    <property type="match status" value="1"/>
</dbReference>
<organism evidence="6 7">
    <name type="scientific">Photinus pyralis</name>
    <name type="common">Common eastern firefly</name>
    <name type="synonym">Lampyris pyralis</name>
    <dbReference type="NCBI Taxonomy" id="7054"/>
    <lineage>
        <taxon>Eukaryota</taxon>
        <taxon>Metazoa</taxon>
        <taxon>Ecdysozoa</taxon>
        <taxon>Arthropoda</taxon>
        <taxon>Hexapoda</taxon>
        <taxon>Insecta</taxon>
        <taxon>Pterygota</taxon>
        <taxon>Neoptera</taxon>
        <taxon>Endopterygota</taxon>
        <taxon>Coleoptera</taxon>
        <taxon>Polyphaga</taxon>
        <taxon>Elateriformia</taxon>
        <taxon>Elateroidea</taxon>
        <taxon>Lampyridae</taxon>
        <taxon>Lampyrinae</taxon>
        <taxon>Photinus</taxon>
    </lineage>
</organism>
<dbReference type="InParanoid" id="A0A5N4AZP9"/>
<dbReference type="GO" id="GO:0051082">
    <property type="term" value="F:unfolded protein binding"/>
    <property type="evidence" value="ECO:0007669"/>
    <property type="project" value="InterPro"/>
</dbReference>
<keyword evidence="7" id="KW-1185">Reference proteome</keyword>
<dbReference type="InterPro" id="IPR009053">
    <property type="entry name" value="Prefoldin"/>
</dbReference>
<name>A0A5N4AZP9_PHOPY</name>
<comment type="caution">
    <text evidence="6">The sequence shown here is derived from an EMBL/GenBank/DDBJ whole genome shotgun (WGS) entry which is preliminary data.</text>
</comment>
<gene>
    <name evidence="6" type="ORF">PPYR_05001</name>
</gene>
<protein>
    <recommendedName>
        <fullName evidence="8">Prefoldin subunit 2</fullName>
    </recommendedName>
</protein>
<sequence length="147" mass="17107">MSNELKKTEKKSTRGPTAEDIMLGFQQLRGEQRSLASKLSEFEMELNEHRLVIETLKNADPNRKCYRMIGGILVEKQVKDVEPVLRTNRDRLTELIEKVNEQLVKKGTEINEYRERYNIRIQGQDDLKQEGEKETKTETRGNVLVSS</sequence>
<dbReference type="AlphaFoldDB" id="A0A5N4AZP9"/>
<dbReference type="FunFam" id="1.10.287.370:FF:000002">
    <property type="entry name" value="Prefoldin subunit 2"/>
    <property type="match status" value="1"/>
</dbReference>
<dbReference type="Pfam" id="PF01920">
    <property type="entry name" value="Prefoldin_2"/>
    <property type="match status" value="1"/>
</dbReference>
<evidence type="ECO:0000256" key="5">
    <source>
        <dbReference type="SAM" id="MobiDB-lite"/>
    </source>
</evidence>
<comment type="function">
    <text evidence="4">Binds specifically to cytosolic chaperonin (c-CPN) and transfers target proteins to it. Binds to nascent polypeptide chain and promotes folding in an environment in which there are many competing pathways for nonnative proteins.</text>
</comment>
<evidence type="ECO:0000256" key="1">
    <source>
        <dbReference type="ARBA" id="ARBA00008045"/>
    </source>
</evidence>
<dbReference type="GO" id="GO:0006457">
    <property type="term" value="P:protein folding"/>
    <property type="evidence" value="ECO:0007669"/>
    <property type="project" value="InterPro"/>
</dbReference>
<reference evidence="6 7" key="1">
    <citation type="journal article" date="2018" name="Elife">
        <title>Firefly genomes illuminate parallel origins of bioluminescence in beetles.</title>
        <authorList>
            <person name="Fallon T.R."/>
            <person name="Lower S.E."/>
            <person name="Chang C.H."/>
            <person name="Bessho-Uehara M."/>
            <person name="Martin G.J."/>
            <person name="Bewick A.J."/>
            <person name="Behringer M."/>
            <person name="Debat H.J."/>
            <person name="Wong I."/>
            <person name="Day J.C."/>
            <person name="Suvorov A."/>
            <person name="Silva C.J."/>
            <person name="Stanger-Hall K.F."/>
            <person name="Hall D.W."/>
            <person name="Schmitz R.J."/>
            <person name="Nelson D.R."/>
            <person name="Lewis S.M."/>
            <person name="Shigenobu S."/>
            <person name="Bybee S.M."/>
            <person name="Larracuente A.M."/>
            <person name="Oba Y."/>
            <person name="Weng J.K."/>
        </authorList>
    </citation>
    <scope>NUCLEOTIDE SEQUENCE [LARGE SCALE GENOMIC DNA]</scope>
    <source>
        <strain evidence="6">1611_PpyrPB1</strain>
        <tissue evidence="6">Whole body</tissue>
    </source>
</reference>
<comment type="subunit">
    <text evidence="2">Heterohexamer of two PFD-alpha type and four PFD-beta type subunits.</text>
</comment>
<dbReference type="FunCoup" id="A0A5N4AZP9">
    <property type="interactions" value="1335"/>
</dbReference>
<dbReference type="InterPro" id="IPR002777">
    <property type="entry name" value="PFD_beta-like"/>
</dbReference>
<accession>A0A5N4AZP9</accession>
<feature type="compositionally biased region" description="Basic and acidic residues" evidence="5">
    <location>
        <begin position="126"/>
        <end position="139"/>
    </location>
</feature>
<dbReference type="Proteomes" id="UP000327044">
    <property type="component" value="Unassembled WGS sequence"/>
</dbReference>
<dbReference type="CDD" id="cd23163">
    <property type="entry name" value="Prefoldin_2"/>
    <property type="match status" value="1"/>
</dbReference>
<dbReference type="GO" id="GO:0016272">
    <property type="term" value="C:prefoldin complex"/>
    <property type="evidence" value="ECO:0007669"/>
    <property type="project" value="InterPro"/>
</dbReference>
<keyword evidence="3" id="KW-0143">Chaperone</keyword>
<dbReference type="EMBL" id="VVIM01000002">
    <property type="protein sequence ID" value="KAB0802815.1"/>
    <property type="molecule type" value="Genomic_DNA"/>
</dbReference>
<evidence type="ECO:0000313" key="6">
    <source>
        <dbReference type="EMBL" id="KAB0802815.1"/>
    </source>
</evidence>
<evidence type="ECO:0008006" key="8">
    <source>
        <dbReference type="Google" id="ProtNLM"/>
    </source>
</evidence>
<comment type="similarity">
    <text evidence="1">Belongs to the prefoldin subunit beta family.</text>
</comment>
<evidence type="ECO:0000313" key="7">
    <source>
        <dbReference type="Proteomes" id="UP000327044"/>
    </source>
</evidence>
<proteinExistence type="inferred from homology"/>
<dbReference type="PANTHER" id="PTHR13303">
    <property type="entry name" value="PREFOLDIN SUBUNIT 2"/>
    <property type="match status" value="1"/>
</dbReference>
<feature type="region of interest" description="Disordered" evidence="5">
    <location>
        <begin position="126"/>
        <end position="147"/>
    </location>
</feature>
<evidence type="ECO:0000256" key="2">
    <source>
        <dbReference type="ARBA" id="ARBA00011695"/>
    </source>
</evidence>
<dbReference type="OrthoDB" id="29646at2759"/>
<evidence type="ECO:0000256" key="3">
    <source>
        <dbReference type="ARBA" id="ARBA00023186"/>
    </source>
</evidence>
<evidence type="ECO:0000256" key="4">
    <source>
        <dbReference type="ARBA" id="ARBA00024667"/>
    </source>
</evidence>